<dbReference type="EMBL" id="CAJPIZ010014590">
    <property type="protein sequence ID" value="CAG2114849.1"/>
    <property type="molecule type" value="Genomic_DNA"/>
</dbReference>
<protein>
    <submittedName>
        <fullName evidence="1">Uncharacterized protein</fullName>
    </submittedName>
</protein>
<organism evidence="1">
    <name type="scientific">Medioppia subpectinata</name>
    <dbReference type="NCBI Taxonomy" id="1979941"/>
    <lineage>
        <taxon>Eukaryota</taxon>
        <taxon>Metazoa</taxon>
        <taxon>Ecdysozoa</taxon>
        <taxon>Arthropoda</taxon>
        <taxon>Chelicerata</taxon>
        <taxon>Arachnida</taxon>
        <taxon>Acari</taxon>
        <taxon>Acariformes</taxon>
        <taxon>Sarcoptiformes</taxon>
        <taxon>Oribatida</taxon>
        <taxon>Brachypylina</taxon>
        <taxon>Oppioidea</taxon>
        <taxon>Oppiidae</taxon>
        <taxon>Medioppia</taxon>
    </lineage>
</organism>
<proteinExistence type="predicted"/>
<sequence length="101" mass="11443">MLSVSVSEQVKFKSKKCGTVTVLPVTVEFGKFVGSDSQCNPRHKRNINGSNCGSNRIHRQNSDNCKSVDKRSFHSIDTIETNVTEKDQNVYKNHIDFYLYG</sequence>
<evidence type="ECO:0000313" key="1">
    <source>
        <dbReference type="EMBL" id="CAD7634419.1"/>
    </source>
</evidence>
<accession>A0A7R9L3X5</accession>
<reference evidence="1" key="1">
    <citation type="submission" date="2020-11" db="EMBL/GenBank/DDBJ databases">
        <authorList>
            <person name="Tran Van P."/>
        </authorList>
    </citation>
    <scope>NUCLEOTIDE SEQUENCE</scope>
</reference>
<feature type="non-terminal residue" evidence="1">
    <location>
        <position position="1"/>
    </location>
</feature>
<dbReference type="OrthoDB" id="6427201at2759"/>
<gene>
    <name evidence="1" type="ORF">OSB1V03_LOCUS14815</name>
</gene>
<evidence type="ECO:0000313" key="2">
    <source>
        <dbReference type="Proteomes" id="UP000759131"/>
    </source>
</evidence>
<dbReference type="AlphaFoldDB" id="A0A7R9L3X5"/>
<keyword evidence="2" id="KW-1185">Reference proteome</keyword>
<dbReference type="Proteomes" id="UP000759131">
    <property type="component" value="Unassembled WGS sequence"/>
</dbReference>
<name>A0A7R9L3X5_9ACAR</name>
<dbReference type="EMBL" id="OC869165">
    <property type="protein sequence ID" value="CAD7634419.1"/>
    <property type="molecule type" value="Genomic_DNA"/>
</dbReference>